<dbReference type="GO" id="GO:0004342">
    <property type="term" value="F:glucosamine-6-phosphate deaminase activity"/>
    <property type="evidence" value="ECO:0007669"/>
    <property type="project" value="UniProtKB-EC"/>
</dbReference>
<dbReference type="InterPro" id="IPR004547">
    <property type="entry name" value="Glucosamine6P_isomerase"/>
</dbReference>
<dbReference type="InterPro" id="IPR006148">
    <property type="entry name" value="Glc/Gal-6P_isomerase"/>
</dbReference>
<dbReference type="PROSITE" id="PS01161">
    <property type="entry name" value="GLC_GALNAC_ISOMERASE"/>
    <property type="match status" value="1"/>
</dbReference>
<evidence type="ECO:0000256" key="1">
    <source>
        <dbReference type="NCBIfam" id="TIGR00502"/>
    </source>
</evidence>
<accession>A0ABW5JL96</accession>
<dbReference type="Gene3D" id="3.40.50.1360">
    <property type="match status" value="1"/>
</dbReference>
<dbReference type="SUPFAM" id="SSF100950">
    <property type="entry name" value="NagB/RpiA/CoA transferase-like"/>
    <property type="match status" value="1"/>
</dbReference>
<dbReference type="NCBIfam" id="TIGR00502">
    <property type="entry name" value="nagB"/>
    <property type="match status" value="1"/>
</dbReference>
<dbReference type="EC" id="3.5.99.6" evidence="1"/>
<keyword evidence="3" id="KW-0378">Hydrolase</keyword>
<proteinExistence type="predicted"/>
<sequence length="268" mass="30313">MIKFSNENIHFRLFKNKSLGSDYISKLIHSKIESNNSLSKSTVLGLATGASPKKVYEKLIASHNEQGLSFSKVITFNLDEYYPIEPESKNSYHYYMFENLFKHVDIDPVNIFIPDGTLELDDIPDHCEAFENKIEEFGGVDFQLLGVGSNGHIGFNEPGSEINSKTRLIQLDQRTRSDAAEKFGGLNNTPKYAITMGIQTILKAKKIVCMAWGSSKAEAISQLFNKEITKKWPITFLKEHPQVELVLDEEAASLINPEFFQKEDLVNK</sequence>
<evidence type="ECO:0000313" key="3">
    <source>
        <dbReference type="EMBL" id="MFD2532871.1"/>
    </source>
</evidence>
<organism evidence="3 4">
    <name type="scientific">Gracilimonas halophila</name>
    <dbReference type="NCBI Taxonomy" id="1834464"/>
    <lineage>
        <taxon>Bacteria</taxon>
        <taxon>Pseudomonadati</taxon>
        <taxon>Balneolota</taxon>
        <taxon>Balneolia</taxon>
        <taxon>Balneolales</taxon>
        <taxon>Balneolaceae</taxon>
        <taxon>Gracilimonas</taxon>
    </lineage>
</organism>
<protein>
    <recommendedName>
        <fullName evidence="1">Glucosamine-6-phosphate deaminase</fullName>
        <ecNumber evidence="1">3.5.99.6</ecNumber>
    </recommendedName>
</protein>
<comment type="caution">
    <text evidence="3">The sequence shown here is derived from an EMBL/GenBank/DDBJ whole genome shotgun (WGS) entry which is preliminary data.</text>
</comment>
<name>A0ABW5JL96_9BACT</name>
<dbReference type="RefSeq" id="WP_390302097.1">
    <property type="nucleotide sequence ID" value="NZ_JBHULI010000024.1"/>
</dbReference>
<keyword evidence="4" id="KW-1185">Reference proteome</keyword>
<gene>
    <name evidence="3" type="primary">nagB</name>
    <name evidence="3" type="ORF">ACFSVN_10475</name>
</gene>
<dbReference type="PANTHER" id="PTHR42892:SF1">
    <property type="entry name" value="GLUCOSAMINE-6-PHOSPHATE ISOMERASE"/>
    <property type="match status" value="1"/>
</dbReference>
<evidence type="ECO:0000259" key="2">
    <source>
        <dbReference type="Pfam" id="PF01182"/>
    </source>
</evidence>
<reference evidence="4" key="1">
    <citation type="journal article" date="2019" name="Int. J. Syst. Evol. Microbiol.">
        <title>The Global Catalogue of Microorganisms (GCM) 10K type strain sequencing project: providing services to taxonomists for standard genome sequencing and annotation.</title>
        <authorList>
            <consortium name="The Broad Institute Genomics Platform"/>
            <consortium name="The Broad Institute Genome Sequencing Center for Infectious Disease"/>
            <person name="Wu L."/>
            <person name="Ma J."/>
        </authorList>
    </citation>
    <scope>NUCLEOTIDE SEQUENCE [LARGE SCALE GENOMIC DNA]</scope>
    <source>
        <strain evidence="4">KCTC 52042</strain>
    </source>
</reference>
<dbReference type="Proteomes" id="UP001597460">
    <property type="component" value="Unassembled WGS sequence"/>
</dbReference>
<dbReference type="CDD" id="cd01399">
    <property type="entry name" value="GlcN6P_deaminase"/>
    <property type="match status" value="1"/>
</dbReference>
<dbReference type="InterPro" id="IPR037171">
    <property type="entry name" value="NagB/RpiA_transferase-like"/>
</dbReference>
<evidence type="ECO:0000313" key="4">
    <source>
        <dbReference type="Proteomes" id="UP001597460"/>
    </source>
</evidence>
<dbReference type="InterPro" id="IPR018321">
    <property type="entry name" value="Glucosamine6P_isomerase_CS"/>
</dbReference>
<dbReference type="Pfam" id="PF01182">
    <property type="entry name" value="Glucosamine_iso"/>
    <property type="match status" value="1"/>
</dbReference>
<dbReference type="InterPro" id="IPR052960">
    <property type="entry name" value="GlcN6P_deaminase-like"/>
</dbReference>
<dbReference type="EMBL" id="JBHULI010000024">
    <property type="protein sequence ID" value="MFD2532871.1"/>
    <property type="molecule type" value="Genomic_DNA"/>
</dbReference>
<dbReference type="PANTHER" id="PTHR42892">
    <property type="entry name" value="GLUCOSAMINE-6-PHOSPHATE DEAMINASE-LIKE PROTEIN BT_0258-RELATED"/>
    <property type="match status" value="1"/>
</dbReference>
<feature type="domain" description="Glucosamine/galactosamine-6-phosphate isomerase" evidence="2">
    <location>
        <begin position="25"/>
        <end position="238"/>
    </location>
</feature>